<dbReference type="EMBL" id="LAZR01001042">
    <property type="protein sequence ID" value="KKN51934.1"/>
    <property type="molecule type" value="Genomic_DNA"/>
</dbReference>
<reference evidence="1" key="1">
    <citation type="journal article" date="2015" name="Nature">
        <title>Complex archaea that bridge the gap between prokaryotes and eukaryotes.</title>
        <authorList>
            <person name="Spang A."/>
            <person name="Saw J.H."/>
            <person name="Jorgensen S.L."/>
            <person name="Zaremba-Niedzwiedzka K."/>
            <person name="Martijn J."/>
            <person name="Lind A.E."/>
            <person name="van Eijk R."/>
            <person name="Schleper C."/>
            <person name="Guy L."/>
            <person name="Ettema T.J."/>
        </authorList>
    </citation>
    <scope>NUCLEOTIDE SEQUENCE</scope>
</reference>
<sequence>MTDETETKILNLESLAATVGKEKEFGSIPLEAMVFLTSQPVISGSELKYFIEGFFFGHNLKAFIPPTDIGK</sequence>
<name>A0A0F9RAN2_9ZZZZ</name>
<dbReference type="AlphaFoldDB" id="A0A0F9RAN2"/>
<accession>A0A0F9RAN2</accession>
<protein>
    <submittedName>
        <fullName evidence="1">Uncharacterized protein</fullName>
    </submittedName>
</protein>
<evidence type="ECO:0000313" key="1">
    <source>
        <dbReference type="EMBL" id="KKN51934.1"/>
    </source>
</evidence>
<gene>
    <name evidence="1" type="ORF">LCGC14_0617710</name>
</gene>
<organism evidence="1">
    <name type="scientific">marine sediment metagenome</name>
    <dbReference type="NCBI Taxonomy" id="412755"/>
    <lineage>
        <taxon>unclassified sequences</taxon>
        <taxon>metagenomes</taxon>
        <taxon>ecological metagenomes</taxon>
    </lineage>
</organism>
<comment type="caution">
    <text evidence="1">The sequence shown here is derived from an EMBL/GenBank/DDBJ whole genome shotgun (WGS) entry which is preliminary data.</text>
</comment>
<proteinExistence type="predicted"/>